<protein>
    <recommendedName>
        <fullName evidence="6">C2H2-type domain-containing protein</fullName>
    </recommendedName>
</protein>
<evidence type="ECO:0000313" key="5">
    <source>
        <dbReference type="Proteomes" id="UP000008311"/>
    </source>
</evidence>
<dbReference type="eggNOG" id="KOG2186">
    <property type="taxonomic scope" value="Eukaryota"/>
</dbReference>
<sequence>MTYATISGRDFDILPSKKVQKEWTCAVCQITTTSETDLILHLQGRQHENACEKLNSKNQASNAKTPASAKTNVLLDSKEMGISTIAGSDTPDKQHLKGVQKMLICSVCQETATSVTDFISHLRGNRHVDACGKPKAKEQTLKSNVSLSSASTNSPSDPGCNLPNILQSNSTQSPWTCAICEVITTRKMDLISHFQGKRHEDALDKLKVKIETSRRNIFPATMETSAPPENKGMAGSNHPDELHGKNFQQPWTCGICEVTVQGEATILSHLQGRRHLNACEKLKTPVQTPKRAISPVSIGNQSNSWEEAEKYISGNVSSPKRLARRGKKNGKQEDIKSRIIEIRNSLWWCTLCDISCNSEGDMECHLNGSKHLARTQELDGVGGSWEA</sequence>
<feature type="compositionally biased region" description="Low complexity" evidence="1">
    <location>
        <begin position="143"/>
        <end position="156"/>
    </location>
</feature>
<dbReference type="Gene3D" id="3.30.160.60">
    <property type="entry name" value="Classic Zinc Finger"/>
    <property type="match status" value="4"/>
</dbReference>
<feature type="domain" description="U1-type" evidence="3">
    <location>
        <begin position="20"/>
        <end position="54"/>
    </location>
</feature>
<feature type="region of interest" description="Disordered" evidence="1">
    <location>
        <begin position="222"/>
        <end position="243"/>
    </location>
</feature>
<dbReference type="GO" id="GO:0003676">
    <property type="term" value="F:nucleic acid binding"/>
    <property type="evidence" value="ECO:0007669"/>
    <property type="project" value="InterPro"/>
</dbReference>
<dbReference type="SMART" id="SM00451">
    <property type="entry name" value="ZnF_U1"/>
    <property type="match status" value="5"/>
</dbReference>
<dbReference type="InterPro" id="IPR003604">
    <property type="entry name" value="Matrin/U1-like-C_Znf_C2H2"/>
</dbReference>
<feature type="domain" description="U1-type" evidence="3">
    <location>
        <begin position="172"/>
        <end position="206"/>
    </location>
</feature>
<reference evidence="5" key="1">
    <citation type="journal article" date="2010" name="Nat. Biotechnol.">
        <title>Draft genome sequence of the oilseed species Ricinus communis.</title>
        <authorList>
            <person name="Chan A.P."/>
            <person name="Crabtree J."/>
            <person name="Zhao Q."/>
            <person name="Lorenzi H."/>
            <person name="Orvis J."/>
            <person name="Puiu D."/>
            <person name="Melake-Berhan A."/>
            <person name="Jones K.M."/>
            <person name="Redman J."/>
            <person name="Chen G."/>
            <person name="Cahoon E.B."/>
            <person name="Gedil M."/>
            <person name="Stanke M."/>
            <person name="Haas B.J."/>
            <person name="Wortman J.R."/>
            <person name="Fraser-Liggett C.M."/>
            <person name="Ravel J."/>
            <person name="Rabinowicz P.D."/>
        </authorList>
    </citation>
    <scope>NUCLEOTIDE SEQUENCE [LARGE SCALE GENOMIC DNA]</scope>
    <source>
        <strain evidence="5">cv. Hale</strain>
    </source>
</reference>
<feature type="region of interest" description="Disordered" evidence="1">
    <location>
        <begin position="139"/>
        <end position="158"/>
    </location>
</feature>
<dbReference type="STRING" id="3988.B9RX77"/>
<feature type="domain" description="C2H2-type" evidence="2">
    <location>
        <begin position="251"/>
        <end position="275"/>
    </location>
</feature>
<evidence type="ECO:0000259" key="3">
    <source>
        <dbReference type="SMART" id="SM00451"/>
    </source>
</evidence>
<proteinExistence type="predicted"/>
<dbReference type="EMBL" id="EQ973826">
    <property type="protein sequence ID" value="EEF44106.1"/>
    <property type="molecule type" value="Genomic_DNA"/>
</dbReference>
<dbReference type="AlphaFoldDB" id="B9RX77"/>
<dbReference type="InParanoid" id="B9RX77"/>
<evidence type="ECO:0000259" key="2">
    <source>
        <dbReference type="SMART" id="SM00355"/>
    </source>
</evidence>
<feature type="domain" description="C2H2-type" evidence="2">
    <location>
        <begin position="23"/>
        <end position="47"/>
    </location>
</feature>
<dbReference type="InterPro" id="IPR013087">
    <property type="entry name" value="Znf_C2H2_type"/>
</dbReference>
<dbReference type="GO" id="GO:0008270">
    <property type="term" value="F:zinc ion binding"/>
    <property type="evidence" value="ECO:0007669"/>
    <property type="project" value="InterPro"/>
</dbReference>
<organism evidence="4 5">
    <name type="scientific">Ricinus communis</name>
    <name type="common">Castor bean</name>
    <dbReference type="NCBI Taxonomy" id="3988"/>
    <lineage>
        <taxon>Eukaryota</taxon>
        <taxon>Viridiplantae</taxon>
        <taxon>Streptophyta</taxon>
        <taxon>Embryophyta</taxon>
        <taxon>Tracheophyta</taxon>
        <taxon>Spermatophyta</taxon>
        <taxon>Magnoliopsida</taxon>
        <taxon>eudicotyledons</taxon>
        <taxon>Gunneridae</taxon>
        <taxon>Pentapetalae</taxon>
        <taxon>rosids</taxon>
        <taxon>fabids</taxon>
        <taxon>Malpighiales</taxon>
        <taxon>Euphorbiaceae</taxon>
        <taxon>Acalyphoideae</taxon>
        <taxon>Acalypheae</taxon>
        <taxon>Ricinus</taxon>
    </lineage>
</organism>
<dbReference type="Proteomes" id="UP000008311">
    <property type="component" value="Unassembled WGS sequence"/>
</dbReference>
<feature type="domain" description="C2H2-type" evidence="2">
    <location>
        <begin position="175"/>
        <end position="199"/>
    </location>
</feature>
<dbReference type="Pfam" id="PF12874">
    <property type="entry name" value="zf-met"/>
    <property type="match status" value="5"/>
</dbReference>
<dbReference type="SUPFAM" id="SSF57667">
    <property type="entry name" value="beta-beta-alpha zinc fingers"/>
    <property type="match status" value="5"/>
</dbReference>
<evidence type="ECO:0008006" key="6">
    <source>
        <dbReference type="Google" id="ProtNLM"/>
    </source>
</evidence>
<evidence type="ECO:0000256" key="1">
    <source>
        <dbReference type="SAM" id="MobiDB-lite"/>
    </source>
</evidence>
<keyword evidence="5" id="KW-1185">Reference proteome</keyword>
<dbReference type="SMART" id="SM00355">
    <property type="entry name" value="ZnF_C2H2"/>
    <property type="match status" value="5"/>
</dbReference>
<feature type="domain" description="U1-type" evidence="3">
    <location>
        <begin position="100"/>
        <end position="134"/>
    </location>
</feature>
<feature type="domain" description="C2H2-type" evidence="2">
    <location>
        <begin position="347"/>
        <end position="371"/>
    </location>
</feature>
<name>B9RX77_RICCO</name>
<dbReference type="PANTHER" id="PTHR47487:SF21">
    <property type="entry name" value="C2H2-TYPE DOMAIN-CONTAINING PROTEIN"/>
    <property type="match status" value="1"/>
</dbReference>
<feature type="domain" description="U1-type" evidence="3">
    <location>
        <begin position="248"/>
        <end position="282"/>
    </location>
</feature>
<accession>B9RX77</accession>
<gene>
    <name evidence="4" type="ORF">RCOM_0818880</name>
</gene>
<evidence type="ECO:0000313" key="4">
    <source>
        <dbReference type="EMBL" id="EEF44106.1"/>
    </source>
</evidence>
<feature type="domain" description="U1-type" evidence="3">
    <location>
        <begin position="344"/>
        <end position="378"/>
    </location>
</feature>
<feature type="domain" description="C2H2-type" evidence="2">
    <location>
        <begin position="103"/>
        <end position="127"/>
    </location>
</feature>
<dbReference type="PANTHER" id="PTHR47487">
    <property type="entry name" value="OS06G0651300 PROTEIN-RELATED"/>
    <property type="match status" value="1"/>
</dbReference>
<dbReference type="InterPro" id="IPR036236">
    <property type="entry name" value="Znf_C2H2_sf"/>
</dbReference>